<feature type="region of interest" description="Disordered" evidence="1">
    <location>
        <begin position="28"/>
        <end position="59"/>
    </location>
</feature>
<dbReference type="Proteomes" id="UP000263012">
    <property type="component" value="Chromosome"/>
</dbReference>
<keyword evidence="3" id="KW-1185">Reference proteome</keyword>
<evidence type="ECO:0000313" key="3">
    <source>
        <dbReference type="Proteomes" id="UP000263012"/>
    </source>
</evidence>
<dbReference type="EMBL" id="CP025066">
    <property type="protein sequence ID" value="AUX08379.1"/>
    <property type="molecule type" value="Genomic_DNA"/>
</dbReference>
<organism evidence="2 3">
    <name type="scientific">Halalkaliarchaeum desulfuricum</name>
    <dbReference type="NCBI Taxonomy" id="2055893"/>
    <lineage>
        <taxon>Archaea</taxon>
        <taxon>Methanobacteriati</taxon>
        <taxon>Methanobacteriota</taxon>
        <taxon>Stenosarchaea group</taxon>
        <taxon>Halobacteria</taxon>
        <taxon>Halobacteriales</taxon>
        <taxon>Haloferacaceae</taxon>
        <taxon>Halalkaliarchaeum</taxon>
    </lineage>
</organism>
<dbReference type="KEGG" id="hdf:AArcSl_0732"/>
<sequence>MNRTYLIGGALVVLVVAVAIGAALYTGVGPAPGGNSGDEIEDFPTEEDMDDGETETTLDDDAEPFSFVIDDIEECGATCRDVTSTLTNTQNETATDVTVYIRIFAGEDNTATDDIVWEGTEEAGTLAPAEEHTTTERVELSLQDARKIDREDGWITIQTTVESDETTVTYQDSEQVA</sequence>
<name>A0A343TH07_9EURY</name>
<accession>A0A343TH07</accession>
<reference evidence="3" key="1">
    <citation type="submission" date="2017-11" db="EMBL/GenBank/DDBJ databases">
        <title>Phenotypic and genomic properties of facultatively anaerobic sulfur-reducing natronoarchaea from hypersaline soda lakes.</title>
        <authorList>
            <person name="Sorokin D.Y."/>
            <person name="Kublanov I.V."/>
            <person name="Roman P."/>
            <person name="Sinninghe Damste J.S."/>
            <person name="Golyshin P.N."/>
            <person name="Rojo D."/>
            <person name="Ciordia S."/>
            <person name="Mena M.D.C."/>
            <person name="Ferrer M."/>
            <person name="Messina E."/>
            <person name="Smedile F."/>
            <person name="La Spada G."/>
            <person name="La Cono V."/>
            <person name="Yakimov M.M."/>
        </authorList>
    </citation>
    <scope>NUCLEOTIDE SEQUENCE [LARGE SCALE GENOMIC DNA]</scope>
    <source>
        <strain evidence="3">AArc-Sl</strain>
    </source>
</reference>
<feature type="compositionally biased region" description="Acidic residues" evidence="1">
    <location>
        <begin position="38"/>
        <end position="59"/>
    </location>
</feature>
<gene>
    <name evidence="2" type="ORF">AArcSl_0732</name>
</gene>
<evidence type="ECO:0000256" key="1">
    <source>
        <dbReference type="SAM" id="MobiDB-lite"/>
    </source>
</evidence>
<proteinExistence type="predicted"/>
<protein>
    <submittedName>
        <fullName evidence="2">Uncharacterized protein</fullName>
    </submittedName>
</protein>
<dbReference type="AlphaFoldDB" id="A0A343TH07"/>
<evidence type="ECO:0000313" key="2">
    <source>
        <dbReference type="EMBL" id="AUX08379.1"/>
    </source>
</evidence>
<dbReference type="OrthoDB" id="205469at2157"/>